<keyword evidence="2" id="KW-1185">Reference proteome</keyword>
<reference evidence="1" key="1">
    <citation type="submission" date="2023-10" db="EMBL/GenBank/DDBJ databases">
        <authorList>
            <person name="Chen Y."/>
            <person name="Shah S."/>
            <person name="Dougan E. K."/>
            <person name="Thang M."/>
            <person name="Chan C."/>
        </authorList>
    </citation>
    <scope>NUCLEOTIDE SEQUENCE [LARGE SCALE GENOMIC DNA]</scope>
</reference>
<dbReference type="Proteomes" id="UP001189429">
    <property type="component" value="Unassembled WGS sequence"/>
</dbReference>
<evidence type="ECO:0000313" key="2">
    <source>
        <dbReference type="Proteomes" id="UP001189429"/>
    </source>
</evidence>
<organism evidence="1 2">
    <name type="scientific">Prorocentrum cordatum</name>
    <dbReference type="NCBI Taxonomy" id="2364126"/>
    <lineage>
        <taxon>Eukaryota</taxon>
        <taxon>Sar</taxon>
        <taxon>Alveolata</taxon>
        <taxon>Dinophyceae</taxon>
        <taxon>Prorocentrales</taxon>
        <taxon>Prorocentraceae</taxon>
        <taxon>Prorocentrum</taxon>
    </lineage>
</organism>
<accession>A0ABN9YCC1</accession>
<name>A0ABN9YCC1_9DINO</name>
<gene>
    <name evidence="1" type="ORF">PCOR1329_LOCUS84615</name>
</gene>
<comment type="caution">
    <text evidence="1">The sequence shown here is derived from an EMBL/GenBank/DDBJ whole genome shotgun (WGS) entry which is preliminary data.</text>
</comment>
<evidence type="ECO:0000313" key="1">
    <source>
        <dbReference type="EMBL" id="CAK0910422.1"/>
    </source>
</evidence>
<protein>
    <submittedName>
        <fullName evidence="1">Uncharacterized protein</fullName>
    </submittedName>
</protein>
<sequence length="334" mass="37354">MDDYKRRARLALSFAQRRRLQARSQTDVDQLLTHFMNVKYRDGEHSSYGGKPLAGWMAVCPECGKCGNFKLPRAGRALKGWRRLVPGRCRKPCPFPLVAALVVALIHLNELEVGLWVIVAFGFYLGPCECLRIQAEDLIAPVTGVSSHWGLLVAPEERGVATKVGAFDVSLLWDAPYLSFMNGVFQVLRSRPEGQPLWALDYPRVLEAFKRASMLIGADVVPCHMRHSGPSWERLKGVGALQQIQKRGRWASVKSLVRHEKHGRLATQMAEHSAAKQRWLLACERRVGEYVLGSRVADWPPPQRRRACFWTCSPAAGAWPGPSARRASRPSSGI</sequence>
<dbReference type="EMBL" id="CAUYUJ010022393">
    <property type="protein sequence ID" value="CAK0910422.1"/>
    <property type="molecule type" value="Genomic_DNA"/>
</dbReference>
<proteinExistence type="predicted"/>